<evidence type="ECO:0000256" key="2">
    <source>
        <dbReference type="ARBA" id="ARBA00022676"/>
    </source>
</evidence>
<evidence type="ECO:0000256" key="6">
    <source>
        <dbReference type="ARBA" id="ARBA00023136"/>
    </source>
</evidence>
<organism evidence="9 10">
    <name type="scientific">Amnibacterium endophyticum</name>
    <dbReference type="NCBI Taxonomy" id="2109337"/>
    <lineage>
        <taxon>Bacteria</taxon>
        <taxon>Bacillati</taxon>
        <taxon>Actinomycetota</taxon>
        <taxon>Actinomycetes</taxon>
        <taxon>Micrococcales</taxon>
        <taxon>Microbacteriaceae</taxon>
        <taxon>Amnibacterium</taxon>
    </lineage>
</organism>
<dbReference type="PANTHER" id="PTHR43867:SF2">
    <property type="entry name" value="CELLULOSE SYNTHASE CATALYTIC SUBUNIT A [UDP-FORMING]"/>
    <property type="match status" value="1"/>
</dbReference>
<sequence length="474" mass="54064">MTSPILVWALVAVQAFYLTSILVTLWFFLKPVNRVDRTAPLPADPPQIVLFYPVLNELEETMRTTFMSIARAPYPAGLVRVIGIPNSNDSGSVQALERLTTEFDFLEVMPVPPTTHPSWNAVWSSWDANPKAYWWHEGRRAGQRDLPPKKTRQLIWAMYQTAPDNRESLLSYIDADSAVPTDYWHTAAVGMESYDVVQNTNITGNPLATWPTAFYAMDHMSWDSSLYRHMTADGKHPFYVLGKGLFFRFSDLIELGGFHPWLTIEDPEVGMRLWTNGRRLGVVESPLVEEVPATWAQGVTQRKRWVAGFFQSLAQPLTSMGMRPLDRFKARLNFFPTLSLAFNPVGWIVGIIAIVAMIRSAGAAFPLWVAVLSAVTLLLAAVLIVARWLSSWTLLRDVMPSRARRLLYLLLVNPVFMLGYWLWWTVPIAIGFDMWRRDRGLVWERTEKRDANHRLVREDRSTTTVSEVTHREAA</sequence>
<dbReference type="EC" id="2.4.-.-" evidence="9"/>
<proteinExistence type="predicted"/>
<keyword evidence="6 7" id="KW-0472">Membrane</keyword>
<dbReference type="PANTHER" id="PTHR43867">
    <property type="entry name" value="CELLULOSE SYNTHASE CATALYTIC SUBUNIT A [UDP-FORMING]"/>
    <property type="match status" value="1"/>
</dbReference>
<dbReference type="InterPro" id="IPR029044">
    <property type="entry name" value="Nucleotide-diphossugar_trans"/>
</dbReference>
<feature type="transmembrane region" description="Helical" evidence="7">
    <location>
        <begin position="332"/>
        <end position="358"/>
    </location>
</feature>
<name>A0ABW4LCN8_9MICO</name>
<dbReference type="GO" id="GO:0016757">
    <property type="term" value="F:glycosyltransferase activity"/>
    <property type="evidence" value="ECO:0007669"/>
    <property type="project" value="UniProtKB-KW"/>
</dbReference>
<dbReference type="InterPro" id="IPR001173">
    <property type="entry name" value="Glyco_trans_2-like"/>
</dbReference>
<keyword evidence="3 9" id="KW-0808">Transferase</keyword>
<feature type="transmembrane region" description="Helical" evidence="7">
    <location>
        <begin position="364"/>
        <end position="386"/>
    </location>
</feature>
<comment type="caution">
    <text evidence="9">The sequence shown here is derived from an EMBL/GenBank/DDBJ whole genome shotgun (WGS) entry which is preliminary data.</text>
</comment>
<feature type="transmembrane region" description="Helical" evidence="7">
    <location>
        <begin position="6"/>
        <end position="29"/>
    </location>
</feature>
<feature type="transmembrane region" description="Helical" evidence="7">
    <location>
        <begin position="406"/>
        <end position="424"/>
    </location>
</feature>
<dbReference type="Pfam" id="PF13632">
    <property type="entry name" value="Glyco_trans_2_3"/>
    <property type="match status" value="1"/>
</dbReference>
<gene>
    <name evidence="9" type="ORF">ACFSBI_04660</name>
</gene>
<evidence type="ECO:0000256" key="3">
    <source>
        <dbReference type="ARBA" id="ARBA00022679"/>
    </source>
</evidence>
<evidence type="ECO:0000259" key="8">
    <source>
        <dbReference type="Pfam" id="PF13632"/>
    </source>
</evidence>
<dbReference type="Proteomes" id="UP001597347">
    <property type="component" value="Unassembled WGS sequence"/>
</dbReference>
<dbReference type="Gene3D" id="3.90.550.10">
    <property type="entry name" value="Spore Coat Polysaccharide Biosynthesis Protein SpsA, Chain A"/>
    <property type="match status" value="1"/>
</dbReference>
<dbReference type="EMBL" id="JBHUEA010000005">
    <property type="protein sequence ID" value="MFD1720832.1"/>
    <property type="molecule type" value="Genomic_DNA"/>
</dbReference>
<reference evidence="10" key="1">
    <citation type="journal article" date="2019" name="Int. J. Syst. Evol. Microbiol.">
        <title>The Global Catalogue of Microorganisms (GCM) 10K type strain sequencing project: providing services to taxonomists for standard genome sequencing and annotation.</title>
        <authorList>
            <consortium name="The Broad Institute Genomics Platform"/>
            <consortium name="The Broad Institute Genome Sequencing Center for Infectious Disease"/>
            <person name="Wu L."/>
            <person name="Ma J."/>
        </authorList>
    </citation>
    <scope>NUCLEOTIDE SEQUENCE [LARGE SCALE GENOMIC DNA]</scope>
    <source>
        <strain evidence="10">CGMCC 1.12471</strain>
    </source>
</reference>
<keyword evidence="10" id="KW-1185">Reference proteome</keyword>
<dbReference type="SUPFAM" id="SSF53448">
    <property type="entry name" value="Nucleotide-diphospho-sugar transferases"/>
    <property type="match status" value="1"/>
</dbReference>
<accession>A0ABW4LCN8</accession>
<protein>
    <submittedName>
        <fullName evidence="9">Glycosyltransferase family 2 protein</fullName>
        <ecNumber evidence="9">2.4.-.-</ecNumber>
    </submittedName>
</protein>
<dbReference type="InterPro" id="IPR050321">
    <property type="entry name" value="Glycosyltr_2/OpgH_subfam"/>
</dbReference>
<evidence type="ECO:0000256" key="7">
    <source>
        <dbReference type="SAM" id="Phobius"/>
    </source>
</evidence>
<evidence type="ECO:0000256" key="5">
    <source>
        <dbReference type="ARBA" id="ARBA00022989"/>
    </source>
</evidence>
<comment type="subcellular location">
    <subcellularLocation>
        <location evidence="1">Membrane</location>
        <topology evidence="1">Multi-pass membrane protein</topology>
    </subcellularLocation>
</comment>
<keyword evidence="5 7" id="KW-1133">Transmembrane helix</keyword>
<dbReference type="RefSeq" id="WP_377932527.1">
    <property type="nucleotide sequence ID" value="NZ_JBHUEA010000005.1"/>
</dbReference>
<evidence type="ECO:0000256" key="1">
    <source>
        <dbReference type="ARBA" id="ARBA00004141"/>
    </source>
</evidence>
<evidence type="ECO:0000313" key="9">
    <source>
        <dbReference type="EMBL" id="MFD1720832.1"/>
    </source>
</evidence>
<evidence type="ECO:0000256" key="4">
    <source>
        <dbReference type="ARBA" id="ARBA00022692"/>
    </source>
</evidence>
<feature type="domain" description="Glycosyltransferase 2-like" evidence="8">
    <location>
        <begin position="172"/>
        <end position="383"/>
    </location>
</feature>
<keyword evidence="4 7" id="KW-0812">Transmembrane</keyword>
<keyword evidence="2 9" id="KW-0328">Glycosyltransferase</keyword>
<evidence type="ECO:0000313" key="10">
    <source>
        <dbReference type="Proteomes" id="UP001597347"/>
    </source>
</evidence>